<reference evidence="2" key="1">
    <citation type="submission" date="2023-03" db="EMBL/GenBank/DDBJ databases">
        <title>Complete genome of Cladonia borealis.</title>
        <authorList>
            <person name="Park H."/>
        </authorList>
    </citation>
    <scope>NUCLEOTIDE SEQUENCE</scope>
    <source>
        <strain evidence="2">ANT050790</strain>
    </source>
</reference>
<proteinExistence type="predicted"/>
<feature type="chain" id="PRO_5041234846" evidence="1">
    <location>
        <begin position="21"/>
        <end position="70"/>
    </location>
</feature>
<protein>
    <submittedName>
        <fullName evidence="2">Uncharacterized protein</fullName>
    </submittedName>
</protein>
<name>A0AA39QSS6_9LECA</name>
<gene>
    <name evidence="2" type="ORF">JMJ35_010511</name>
</gene>
<dbReference type="EMBL" id="JAFEKC020000025">
    <property type="protein sequence ID" value="KAK0507053.1"/>
    <property type="molecule type" value="Genomic_DNA"/>
</dbReference>
<feature type="signal peptide" evidence="1">
    <location>
        <begin position="1"/>
        <end position="20"/>
    </location>
</feature>
<dbReference type="Proteomes" id="UP001166286">
    <property type="component" value="Unassembled WGS sequence"/>
</dbReference>
<evidence type="ECO:0000313" key="3">
    <source>
        <dbReference type="Proteomes" id="UP001166286"/>
    </source>
</evidence>
<evidence type="ECO:0000313" key="2">
    <source>
        <dbReference type="EMBL" id="KAK0507053.1"/>
    </source>
</evidence>
<accession>A0AA39QSS6</accession>
<keyword evidence="1" id="KW-0732">Signal</keyword>
<evidence type="ECO:0000256" key="1">
    <source>
        <dbReference type="SAM" id="SignalP"/>
    </source>
</evidence>
<organism evidence="2 3">
    <name type="scientific">Cladonia borealis</name>
    <dbReference type="NCBI Taxonomy" id="184061"/>
    <lineage>
        <taxon>Eukaryota</taxon>
        <taxon>Fungi</taxon>
        <taxon>Dikarya</taxon>
        <taxon>Ascomycota</taxon>
        <taxon>Pezizomycotina</taxon>
        <taxon>Lecanoromycetes</taxon>
        <taxon>OSLEUM clade</taxon>
        <taxon>Lecanoromycetidae</taxon>
        <taxon>Lecanorales</taxon>
        <taxon>Lecanorineae</taxon>
        <taxon>Cladoniaceae</taxon>
        <taxon>Cladonia</taxon>
    </lineage>
</organism>
<dbReference type="AlphaFoldDB" id="A0AA39QSS6"/>
<sequence length="70" mass="7518">MHSSKFSILTILALAALASAIPIPLRAGSSVSPLISDINTATPGLMTRDVESRSKHDFWDDLDFEDGGIF</sequence>
<comment type="caution">
    <text evidence="2">The sequence shown here is derived from an EMBL/GenBank/DDBJ whole genome shotgun (WGS) entry which is preliminary data.</text>
</comment>
<keyword evidence="3" id="KW-1185">Reference proteome</keyword>